<dbReference type="GeneID" id="63146805"/>
<evidence type="ECO:0000313" key="5">
    <source>
        <dbReference type="EMBL" id="RSU01218.1"/>
    </source>
</evidence>
<evidence type="ECO:0000256" key="2">
    <source>
        <dbReference type="ARBA" id="ARBA00023015"/>
    </source>
</evidence>
<sequence length="308" mass="35631">MDIKQLRYFMTIVDNNFNLSRAAELLYVSQPTLSMMINEFERKEDVILFKRKRGRISGLTYLGENYYKDACEVLDLYNKMFTNLHNEHIEDLKGTINIGIPPLVLSLVFSTIMPKMILDNPNIKFNIKESGAYQLKNDLLLGNVDIAALLSPTGLADNLIETYEIQRSELAVFLSPKHPLAKKKILSWKDLNHQKLAIFDSSFMINHLLMDAFERHQIHPNIILTSGSWDFMLNATKINHDIMTILPNPTNDSYNLKDVKCIKLEQPIIWKVVLARLKKENYNKIESYINDSMIEASREKQHIDSQIS</sequence>
<dbReference type="OrthoDB" id="9803735at2"/>
<organism evidence="5 6">
    <name type="scientific">Vagococcus fluvialis</name>
    <dbReference type="NCBI Taxonomy" id="2738"/>
    <lineage>
        <taxon>Bacteria</taxon>
        <taxon>Bacillati</taxon>
        <taxon>Bacillota</taxon>
        <taxon>Bacilli</taxon>
        <taxon>Lactobacillales</taxon>
        <taxon>Enterococcaceae</taxon>
        <taxon>Vagococcus</taxon>
    </lineage>
</organism>
<dbReference type="InterPro" id="IPR036390">
    <property type="entry name" value="WH_DNA-bd_sf"/>
</dbReference>
<dbReference type="GO" id="GO:0005829">
    <property type="term" value="C:cytosol"/>
    <property type="evidence" value="ECO:0007669"/>
    <property type="project" value="TreeGrafter"/>
</dbReference>
<keyword evidence="2" id="KW-0805">Transcription regulation</keyword>
<dbReference type="InterPro" id="IPR005119">
    <property type="entry name" value="LysR_subst-bd"/>
</dbReference>
<dbReference type="EMBL" id="NGJX01000008">
    <property type="protein sequence ID" value="RSU01218.1"/>
    <property type="molecule type" value="Genomic_DNA"/>
</dbReference>
<dbReference type="GO" id="GO:0003677">
    <property type="term" value="F:DNA binding"/>
    <property type="evidence" value="ECO:0007669"/>
    <property type="project" value="UniProtKB-KW"/>
</dbReference>
<dbReference type="SUPFAM" id="SSF46785">
    <property type="entry name" value="Winged helix' DNA-binding domain"/>
    <property type="match status" value="1"/>
</dbReference>
<dbReference type="Gene3D" id="3.40.190.290">
    <property type="match status" value="1"/>
</dbReference>
<keyword evidence="6" id="KW-1185">Reference proteome</keyword>
<name>A0A369AZP3_9ENTE</name>
<evidence type="ECO:0000256" key="4">
    <source>
        <dbReference type="ARBA" id="ARBA00023163"/>
    </source>
</evidence>
<dbReference type="Pfam" id="PF00126">
    <property type="entry name" value="HTH_1"/>
    <property type="match status" value="1"/>
</dbReference>
<protein>
    <submittedName>
        <fullName evidence="5">LysR family transcriptional regulator</fullName>
    </submittedName>
</protein>
<keyword evidence="4" id="KW-0804">Transcription</keyword>
<dbReference type="Gene3D" id="1.10.10.10">
    <property type="entry name" value="Winged helix-like DNA-binding domain superfamily/Winged helix DNA-binding domain"/>
    <property type="match status" value="1"/>
</dbReference>
<dbReference type="SUPFAM" id="SSF53850">
    <property type="entry name" value="Periplasmic binding protein-like II"/>
    <property type="match status" value="1"/>
</dbReference>
<dbReference type="PANTHER" id="PTHR30419:SF8">
    <property type="entry name" value="NITROGEN ASSIMILATION TRANSCRIPTIONAL ACTIVATOR-RELATED"/>
    <property type="match status" value="1"/>
</dbReference>
<evidence type="ECO:0000256" key="3">
    <source>
        <dbReference type="ARBA" id="ARBA00023125"/>
    </source>
</evidence>
<dbReference type="InterPro" id="IPR000847">
    <property type="entry name" value="LysR_HTH_N"/>
</dbReference>
<dbReference type="PANTHER" id="PTHR30419">
    <property type="entry name" value="HTH-TYPE TRANSCRIPTIONAL REGULATOR YBHD"/>
    <property type="match status" value="1"/>
</dbReference>
<gene>
    <name evidence="5" type="ORF">CBF32_08725</name>
</gene>
<evidence type="ECO:0000256" key="1">
    <source>
        <dbReference type="ARBA" id="ARBA00009437"/>
    </source>
</evidence>
<dbReference type="PROSITE" id="PS50931">
    <property type="entry name" value="HTH_LYSR"/>
    <property type="match status" value="1"/>
</dbReference>
<dbReference type="InterPro" id="IPR050950">
    <property type="entry name" value="HTH-type_LysR_regulators"/>
</dbReference>
<proteinExistence type="inferred from homology"/>
<evidence type="ECO:0000313" key="6">
    <source>
        <dbReference type="Proteomes" id="UP000288197"/>
    </source>
</evidence>
<reference evidence="5 6" key="1">
    <citation type="submission" date="2017-05" db="EMBL/GenBank/DDBJ databases">
        <title>Vagococcus spp. assemblies.</title>
        <authorList>
            <person name="Gulvik C.A."/>
        </authorList>
    </citation>
    <scope>NUCLEOTIDE SEQUENCE [LARGE SCALE GENOMIC DNA]</scope>
    <source>
        <strain evidence="5 6">NCFB 2497</strain>
    </source>
</reference>
<dbReference type="RefSeq" id="WP_114289941.1">
    <property type="nucleotide sequence ID" value="NZ_CP122523.1"/>
</dbReference>
<dbReference type="AlphaFoldDB" id="A0A369AZP3"/>
<dbReference type="InterPro" id="IPR036388">
    <property type="entry name" value="WH-like_DNA-bd_sf"/>
</dbReference>
<comment type="caution">
    <text evidence="5">The sequence shown here is derived from an EMBL/GenBank/DDBJ whole genome shotgun (WGS) entry which is preliminary data.</text>
</comment>
<dbReference type="Pfam" id="PF03466">
    <property type="entry name" value="LysR_substrate"/>
    <property type="match status" value="1"/>
</dbReference>
<dbReference type="Proteomes" id="UP000288197">
    <property type="component" value="Unassembled WGS sequence"/>
</dbReference>
<dbReference type="GO" id="GO:0003700">
    <property type="term" value="F:DNA-binding transcription factor activity"/>
    <property type="evidence" value="ECO:0007669"/>
    <property type="project" value="InterPro"/>
</dbReference>
<comment type="similarity">
    <text evidence="1">Belongs to the LysR transcriptional regulatory family.</text>
</comment>
<accession>A0A369AZP3</accession>
<keyword evidence="3" id="KW-0238">DNA-binding</keyword>